<dbReference type="InterPro" id="IPR051694">
    <property type="entry name" value="Immunoregulatory_rcpt-like"/>
</dbReference>
<feature type="compositionally biased region" description="Basic and acidic residues" evidence="5">
    <location>
        <begin position="300"/>
        <end position="311"/>
    </location>
</feature>
<evidence type="ECO:0000256" key="5">
    <source>
        <dbReference type="SAM" id="MobiDB-lite"/>
    </source>
</evidence>
<proteinExistence type="predicted"/>
<feature type="chain" id="PRO_5042262907" description="Mid2 domain-containing protein" evidence="7">
    <location>
        <begin position="23"/>
        <end position="462"/>
    </location>
</feature>
<accession>A0AAE0HM55</accession>
<evidence type="ECO:0000313" key="9">
    <source>
        <dbReference type="Proteomes" id="UP001278766"/>
    </source>
</evidence>
<name>A0AAE0HM55_9PEZI</name>
<evidence type="ECO:0000256" key="6">
    <source>
        <dbReference type="SAM" id="Phobius"/>
    </source>
</evidence>
<feature type="compositionally biased region" description="Low complexity" evidence="5">
    <location>
        <begin position="377"/>
        <end position="395"/>
    </location>
</feature>
<keyword evidence="3 6" id="KW-1133">Transmembrane helix</keyword>
<dbReference type="PANTHER" id="PTHR15549">
    <property type="entry name" value="PAIRED IMMUNOGLOBULIN-LIKE TYPE 2 RECEPTOR"/>
    <property type="match status" value="1"/>
</dbReference>
<keyword evidence="7" id="KW-0732">Signal</keyword>
<evidence type="ECO:0008006" key="10">
    <source>
        <dbReference type="Google" id="ProtNLM"/>
    </source>
</evidence>
<comment type="subcellular location">
    <subcellularLocation>
        <location evidence="1">Membrane</location>
        <topology evidence="1">Single-pass membrane protein</topology>
    </subcellularLocation>
</comment>
<keyword evidence="2 6" id="KW-0812">Transmembrane</keyword>
<feature type="signal peptide" evidence="7">
    <location>
        <begin position="1"/>
        <end position="22"/>
    </location>
</feature>
<reference evidence="8" key="1">
    <citation type="journal article" date="2023" name="Mol. Phylogenet. Evol.">
        <title>Genome-scale phylogeny and comparative genomics of the fungal order Sordariales.</title>
        <authorList>
            <person name="Hensen N."/>
            <person name="Bonometti L."/>
            <person name="Westerberg I."/>
            <person name="Brannstrom I.O."/>
            <person name="Guillou S."/>
            <person name="Cros-Aarteil S."/>
            <person name="Calhoun S."/>
            <person name="Haridas S."/>
            <person name="Kuo A."/>
            <person name="Mondo S."/>
            <person name="Pangilinan J."/>
            <person name="Riley R."/>
            <person name="LaButti K."/>
            <person name="Andreopoulos B."/>
            <person name="Lipzen A."/>
            <person name="Chen C."/>
            <person name="Yan M."/>
            <person name="Daum C."/>
            <person name="Ng V."/>
            <person name="Clum A."/>
            <person name="Steindorff A."/>
            <person name="Ohm R.A."/>
            <person name="Martin F."/>
            <person name="Silar P."/>
            <person name="Natvig D.O."/>
            <person name="Lalanne C."/>
            <person name="Gautier V."/>
            <person name="Ament-Velasquez S.L."/>
            <person name="Kruys A."/>
            <person name="Hutchinson M.I."/>
            <person name="Powell A.J."/>
            <person name="Barry K."/>
            <person name="Miller A.N."/>
            <person name="Grigoriev I.V."/>
            <person name="Debuchy R."/>
            <person name="Gladieux P."/>
            <person name="Hiltunen Thoren M."/>
            <person name="Johannesson H."/>
        </authorList>
    </citation>
    <scope>NUCLEOTIDE SEQUENCE</scope>
    <source>
        <strain evidence="8">CBS 168.71</strain>
    </source>
</reference>
<feature type="transmembrane region" description="Helical" evidence="6">
    <location>
        <begin position="255"/>
        <end position="279"/>
    </location>
</feature>
<evidence type="ECO:0000256" key="3">
    <source>
        <dbReference type="ARBA" id="ARBA00022989"/>
    </source>
</evidence>
<feature type="region of interest" description="Disordered" evidence="5">
    <location>
        <begin position="78"/>
        <end position="132"/>
    </location>
</feature>
<dbReference type="RefSeq" id="XP_062662578.1">
    <property type="nucleotide sequence ID" value="XM_062802160.1"/>
</dbReference>
<comment type="caution">
    <text evidence="8">The sequence shown here is derived from an EMBL/GenBank/DDBJ whole genome shotgun (WGS) entry which is preliminary data.</text>
</comment>
<sequence length="462" mass="48000">MGISRARAWLAVATLALGSVRGDLVTFESTGFKGSFTPGIALISFEDIAQRSFTWRALSGIVVKEITLWSETTGSQLGQTVLDSPESAAPDSGSESWSPRWDTHRHKSEETSPGRLGRRNPQGINNGGGGGLPVQLTSELYSSGGQVRFTRGSQGIPTGQLLYFNATWANGSSYSQFFAASGTYIEVDDRASITLPAYRETGTPTGSPTTLTTTTAATASPEEPTNASEGGLTSSESNKPVAATPSSSGGLATGAVIGIAVACGVVGLLLILGLVWYLLRRRQQKKAMHPVDSTYGSGSRGEELMAEKEAAADVDVTPHSPYTDEGASGNVAGPSGTYPDSAPHGDTVVAGAIAAPNLSHLQDPPRSFTPYSDRPSAAGTAGTPGTAAAAAAGTPSLRAPSLAQTDEARVSVPSPIPGRATPRGLTTPYAHLVEEGMTEDEIRRLEEEERQLDAAIEQAGRR</sequence>
<protein>
    <recommendedName>
        <fullName evidence="10">Mid2 domain-containing protein</fullName>
    </recommendedName>
</protein>
<dbReference type="EMBL" id="JAUEPN010000002">
    <property type="protein sequence ID" value="KAK3299064.1"/>
    <property type="molecule type" value="Genomic_DNA"/>
</dbReference>
<evidence type="ECO:0000256" key="7">
    <source>
        <dbReference type="SAM" id="SignalP"/>
    </source>
</evidence>
<gene>
    <name evidence="8" type="ORF">B0H64DRAFT_371459</name>
</gene>
<evidence type="ECO:0000313" key="8">
    <source>
        <dbReference type="EMBL" id="KAK3299064.1"/>
    </source>
</evidence>
<keyword evidence="9" id="KW-1185">Reference proteome</keyword>
<evidence type="ECO:0000256" key="2">
    <source>
        <dbReference type="ARBA" id="ARBA00022692"/>
    </source>
</evidence>
<evidence type="ECO:0000256" key="4">
    <source>
        <dbReference type="ARBA" id="ARBA00023136"/>
    </source>
</evidence>
<feature type="compositionally biased region" description="Low complexity" evidence="5">
    <location>
        <begin position="200"/>
        <end position="225"/>
    </location>
</feature>
<reference evidence="8" key="2">
    <citation type="submission" date="2023-06" db="EMBL/GenBank/DDBJ databases">
        <authorList>
            <consortium name="Lawrence Berkeley National Laboratory"/>
            <person name="Haridas S."/>
            <person name="Hensen N."/>
            <person name="Bonometti L."/>
            <person name="Westerberg I."/>
            <person name="Brannstrom I.O."/>
            <person name="Guillou S."/>
            <person name="Cros-Aarteil S."/>
            <person name="Calhoun S."/>
            <person name="Kuo A."/>
            <person name="Mondo S."/>
            <person name="Pangilinan J."/>
            <person name="Riley R."/>
            <person name="Labutti K."/>
            <person name="Andreopoulos B."/>
            <person name="Lipzen A."/>
            <person name="Chen C."/>
            <person name="Yanf M."/>
            <person name="Daum C."/>
            <person name="Ng V."/>
            <person name="Clum A."/>
            <person name="Steindorff A."/>
            <person name="Ohm R."/>
            <person name="Martin F."/>
            <person name="Silar P."/>
            <person name="Natvig D."/>
            <person name="Lalanne C."/>
            <person name="Gautier V."/>
            <person name="Ament-Velasquez S.L."/>
            <person name="Kruys A."/>
            <person name="Hutchinson M.I."/>
            <person name="Powell A.J."/>
            <person name="Barry K."/>
            <person name="Miller A.N."/>
            <person name="Grigoriev I.V."/>
            <person name="Debuchy R."/>
            <person name="Gladieux P."/>
            <person name="Thoren M.H."/>
            <person name="Johannesson H."/>
        </authorList>
    </citation>
    <scope>NUCLEOTIDE SEQUENCE</scope>
    <source>
        <strain evidence="8">CBS 168.71</strain>
    </source>
</reference>
<evidence type="ECO:0000256" key="1">
    <source>
        <dbReference type="ARBA" id="ARBA00004167"/>
    </source>
</evidence>
<dbReference type="GO" id="GO:0016020">
    <property type="term" value="C:membrane"/>
    <property type="evidence" value="ECO:0007669"/>
    <property type="project" value="UniProtKB-SubCell"/>
</dbReference>
<feature type="compositionally biased region" description="Polar residues" evidence="5">
    <location>
        <begin position="226"/>
        <end position="247"/>
    </location>
</feature>
<dbReference type="GeneID" id="87839108"/>
<dbReference type="AlphaFoldDB" id="A0AAE0HM55"/>
<feature type="region of interest" description="Disordered" evidence="5">
    <location>
        <begin position="198"/>
        <end position="247"/>
    </location>
</feature>
<keyword evidence="4 6" id="KW-0472">Membrane</keyword>
<dbReference type="Proteomes" id="UP001278766">
    <property type="component" value="Unassembled WGS sequence"/>
</dbReference>
<feature type="region of interest" description="Disordered" evidence="5">
    <location>
        <begin position="287"/>
        <end position="426"/>
    </location>
</feature>
<dbReference type="GO" id="GO:0071944">
    <property type="term" value="C:cell periphery"/>
    <property type="evidence" value="ECO:0007669"/>
    <property type="project" value="UniProtKB-ARBA"/>
</dbReference>
<organism evidence="8 9">
    <name type="scientific">Chaetomium fimeti</name>
    <dbReference type="NCBI Taxonomy" id="1854472"/>
    <lineage>
        <taxon>Eukaryota</taxon>
        <taxon>Fungi</taxon>
        <taxon>Dikarya</taxon>
        <taxon>Ascomycota</taxon>
        <taxon>Pezizomycotina</taxon>
        <taxon>Sordariomycetes</taxon>
        <taxon>Sordariomycetidae</taxon>
        <taxon>Sordariales</taxon>
        <taxon>Chaetomiaceae</taxon>
        <taxon>Chaetomium</taxon>
    </lineage>
</organism>